<dbReference type="PANTHER" id="PTHR12891:SF0">
    <property type="entry name" value="MMS19 NUCLEOTIDE EXCISION REPAIR PROTEIN HOMOLOG"/>
    <property type="match status" value="1"/>
</dbReference>
<dbReference type="Pfam" id="PF12460">
    <property type="entry name" value="MMS19_C"/>
    <property type="match status" value="1"/>
</dbReference>
<keyword evidence="5" id="KW-0227">DNA damage</keyword>
<comment type="caution">
    <text evidence="8">The sequence shown here is derived from an EMBL/GenBank/DDBJ whole genome shotgun (WGS) entry which is preliminary data.</text>
</comment>
<dbReference type="InterPro" id="IPR029240">
    <property type="entry name" value="MMS19_N"/>
</dbReference>
<feature type="domain" description="MMS19 C-terminal" evidence="6">
    <location>
        <begin position="609"/>
        <end position="912"/>
    </location>
</feature>
<dbReference type="GO" id="GO:0006281">
    <property type="term" value="P:DNA repair"/>
    <property type="evidence" value="ECO:0007669"/>
    <property type="project" value="UniProtKB-UniRule"/>
</dbReference>
<dbReference type="InterPro" id="IPR011989">
    <property type="entry name" value="ARM-like"/>
</dbReference>
<name>A0AAW2HLA0_9NEOP</name>
<evidence type="ECO:0000256" key="3">
    <source>
        <dbReference type="ARBA" id="ARBA00022737"/>
    </source>
</evidence>
<evidence type="ECO:0000259" key="7">
    <source>
        <dbReference type="Pfam" id="PF14500"/>
    </source>
</evidence>
<dbReference type="EMBL" id="JARGDH010000004">
    <property type="protein sequence ID" value="KAL0270205.1"/>
    <property type="molecule type" value="Genomic_DNA"/>
</dbReference>
<dbReference type="InterPro" id="IPR016024">
    <property type="entry name" value="ARM-type_fold"/>
</dbReference>
<comment type="subcellular location">
    <subcellularLocation>
        <location evidence="5">Cytoplasm</location>
        <location evidence="5">Cytoskeleton</location>
        <location evidence="5">Spindle</location>
    </subcellularLocation>
    <subcellularLocation>
        <location evidence="1 5">Nucleus</location>
    </subcellularLocation>
</comment>
<protein>
    <recommendedName>
        <fullName evidence="5">MMS19 nucleotide excision repair protein</fullName>
    </recommendedName>
</protein>
<comment type="subunit">
    <text evidence="5">Component of the CIA complex.</text>
</comment>
<organism evidence="8">
    <name type="scientific">Menopon gallinae</name>
    <name type="common">poultry shaft louse</name>
    <dbReference type="NCBI Taxonomy" id="328185"/>
    <lineage>
        <taxon>Eukaryota</taxon>
        <taxon>Metazoa</taxon>
        <taxon>Ecdysozoa</taxon>
        <taxon>Arthropoda</taxon>
        <taxon>Hexapoda</taxon>
        <taxon>Insecta</taxon>
        <taxon>Pterygota</taxon>
        <taxon>Neoptera</taxon>
        <taxon>Paraneoptera</taxon>
        <taxon>Psocodea</taxon>
        <taxon>Troctomorpha</taxon>
        <taxon>Phthiraptera</taxon>
        <taxon>Amblycera</taxon>
        <taxon>Menoponidae</taxon>
        <taxon>Menopon</taxon>
    </lineage>
</organism>
<dbReference type="InterPro" id="IPR039920">
    <property type="entry name" value="MMS19"/>
</dbReference>
<dbReference type="GO" id="GO:0051604">
    <property type="term" value="P:protein maturation"/>
    <property type="evidence" value="ECO:0007669"/>
    <property type="project" value="UniProtKB-UniRule"/>
</dbReference>
<evidence type="ECO:0000259" key="6">
    <source>
        <dbReference type="Pfam" id="PF12460"/>
    </source>
</evidence>
<sequence length="967" mass="108846">MGTGMDLSVLGETLKVNEGFTLKNSDFIADVVNKRFQFVSIIESLKDVLTNQDVAVRERGIDFLSWILTEIPPDLFNSQEISAIVSFYCDRLKDHHNIAPATIRGLLALVKMKNIEKGSIRQFLVPLFQEMNCQTQRQSDRYNIFSIVGYIVENHLETVADMGSDFVFGIISLADGETDPSNLLLLFQFLPLLLKNIDLGHLMEEMFGLLACYFPIDYNDAAKSISITREDLADGLMNCLSARADFSDYCLPLILEKLDSTLKQARIDSYKLLAACCESYTVDSVDKKSSELWKYIQKDVLPALDQQICEAALRALSEMVRLFSSEKQILKKFLDDVLISIRTLLNNVEDNLFQSAINVLLAVSSRSLTAAEYVLSNLRIVFNAEKIKTLSQRKTVVSSLKPFLGFVKACGIAKSENPENQTLFAEIAKFYLDSSESGDVEVRRLALLGIQELVSEFDEKFMNQILEVVANHIKTEENDVIRKECLNILRQAAKLTPGKVLELLEKKFDGDVSGSSDVKAFVSAVSVVADIDGITSFAVPHLIHIIVDSTNFDVGLLGLLDLCRMVDDDSSPFFRVINEQYDVMFRLIDWGKEYLSEAKAFSDSTMQNLSEAIALIMRRQETCVQQSVVDGHAHGLLNPIISGHELNVVLLEALIGSARASVKLDRFKTLPDMLITLSLTSGNEWVRTSSSRLLASIVNKWADDSLFESVCKSVFAALEETSPMSKRSNGARLLTWITKGLLLANSNHLESILSRWFDLLDREDVGEVVVEGFQVVLQEENLFLNMDSHCNVKILYRQRLFTAFPKLVEKFENCRESVKPNYLLALMRLIEGVPRHVTVTETAKVLVIMVQALDLRRQDVIALSLAMLNEWLQEKQGVLQSHALSLIPKFLTLSRFEGSMKIRINALKCLHSYAFYPTFIILPLKNEVVKSLEQCLDDKKRLVRTEAVRARSRWFLVGSPGEDSMFS</sequence>
<dbReference type="Pfam" id="PF14500">
    <property type="entry name" value="MMS19_N"/>
    <property type="match status" value="1"/>
</dbReference>
<dbReference type="AlphaFoldDB" id="A0AAW2HLA0"/>
<keyword evidence="5" id="KW-0206">Cytoskeleton</keyword>
<dbReference type="Gene3D" id="1.25.10.10">
    <property type="entry name" value="Leucine-rich Repeat Variant"/>
    <property type="match status" value="2"/>
</dbReference>
<reference evidence="8" key="1">
    <citation type="journal article" date="2024" name="Gigascience">
        <title>Chromosome-level genome of the poultry shaft louse Menopon gallinae provides insight into the host-switching and adaptive evolution of parasitic lice.</title>
        <authorList>
            <person name="Xu Y."/>
            <person name="Ma L."/>
            <person name="Liu S."/>
            <person name="Liang Y."/>
            <person name="Liu Q."/>
            <person name="He Z."/>
            <person name="Tian L."/>
            <person name="Duan Y."/>
            <person name="Cai W."/>
            <person name="Li H."/>
            <person name="Song F."/>
        </authorList>
    </citation>
    <scope>NUCLEOTIDE SEQUENCE</scope>
    <source>
        <strain evidence="8">Cailab_2023a</strain>
    </source>
</reference>
<accession>A0AAW2HLA0</accession>
<dbReference type="SUPFAM" id="SSF48371">
    <property type="entry name" value="ARM repeat"/>
    <property type="match status" value="2"/>
</dbReference>
<comment type="similarity">
    <text evidence="2 5">Belongs to the MET18/MMS19 family.</text>
</comment>
<dbReference type="GO" id="GO:0016226">
    <property type="term" value="P:iron-sulfur cluster assembly"/>
    <property type="evidence" value="ECO:0007669"/>
    <property type="project" value="UniProtKB-UniRule"/>
</dbReference>
<keyword evidence="3" id="KW-0677">Repeat</keyword>
<keyword evidence="4 5" id="KW-0539">Nucleus</keyword>
<keyword evidence="5" id="KW-0234">DNA repair</keyword>
<evidence type="ECO:0000256" key="1">
    <source>
        <dbReference type="ARBA" id="ARBA00004123"/>
    </source>
</evidence>
<dbReference type="EMBL" id="JARGDH010000004">
    <property type="protein sequence ID" value="KAL0270206.1"/>
    <property type="molecule type" value="Genomic_DNA"/>
</dbReference>
<dbReference type="GO" id="GO:0005819">
    <property type="term" value="C:spindle"/>
    <property type="evidence" value="ECO:0007669"/>
    <property type="project" value="UniProtKB-SubCell"/>
</dbReference>
<dbReference type="GO" id="GO:0097361">
    <property type="term" value="C:cytosolic [4Fe-4S] assembly targeting complex"/>
    <property type="evidence" value="ECO:0007669"/>
    <property type="project" value="UniProtKB-UniRule"/>
</dbReference>
<gene>
    <name evidence="8" type="ORF">PYX00_007685</name>
</gene>
<feature type="domain" description="MMS19 N-terminal" evidence="7">
    <location>
        <begin position="42"/>
        <end position="301"/>
    </location>
</feature>
<evidence type="ECO:0000256" key="2">
    <source>
        <dbReference type="ARBA" id="ARBA00009340"/>
    </source>
</evidence>
<evidence type="ECO:0000313" key="8">
    <source>
        <dbReference type="EMBL" id="KAL0270206.1"/>
    </source>
</evidence>
<evidence type="ECO:0000256" key="4">
    <source>
        <dbReference type="ARBA" id="ARBA00023242"/>
    </source>
</evidence>
<keyword evidence="5" id="KW-0963">Cytoplasm</keyword>
<dbReference type="PANTHER" id="PTHR12891">
    <property type="entry name" value="DNA REPAIR/TRANSCRIPTION PROTEIN MET18/MMS19"/>
    <property type="match status" value="1"/>
</dbReference>
<dbReference type="InterPro" id="IPR024687">
    <property type="entry name" value="MMS19_C"/>
</dbReference>
<dbReference type="GO" id="GO:0005634">
    <property type="term" value="C:nucleus"/>
    <property type="evidence" value="ECO:0007669"/>
    <property type="project" value="UniProtKB-SubCell"/>
</dbReference>
<comment type="function">
    <text evidence="5">Key component of the cytosolic iron-sulfur protein assembly (CIA) complex, a multiprotein complex that mediates the incorporation of iron-sulfur cluster into apoproteins specifically involved in DNA metabolism and genomic integrity. In the CIA complex, MMS19 acts as an adapter between early-acting CIA components and a subset of cellular target iron-sulfur proteins.</text>
</comment>
<evidence type="ECO:0000256" key="5">
    <source>
        <dbReference type="RuleBase" id="RU367072"/>
    </source>
</evidence>
<proteinExistence type="inferred from homology"/>